<keyword evidence="1" id="KW-1133">Transmembrane helix</keyword>
<gene>
    <name evidence="2" type="ORF">SAMN03080603_01703</name>
</gene>
<protein>
    <submittedName>
        <fullName evidence="2">Uncharacterized protein</fullName>
    </submittedName>
</protein>
<evidence type="ECO:0000256" key="1">
    <source>
        <dbReference type="SAM" id="Phobius"/>
    </source>
</evidence>
<accession>A0A1H3GZ20</accession>
<sequence>MRQIILILSIAATFFIGYAVAGISTFLYGSGRKDLILIGLLGGISCSILALMLWKKLVIPRSTENRKDKRNIRQP</sequence>
<proteinExistence type="predicted"/>
<reference evidence="3" key="1">
    <citation type="submission" date="2016-10" db="EMBL/GenBank/DDBJ databases">
        <authorList>
            <person name="Varghese N."/>
            <person name="Submissions S."/>
        </authorList>
    </citation>
    <scope>NUCLEOTIDE SEQUENCE [LARGE SCALE GENOMIC DNA]</scope>
    <source>
        <strain evidence="3">DSM 13490</strain>
    </source>
</reference>
<dbReference type="AlphaFoldDB" id="A0A1H3GZ20"/>
<organism evidence="2 3">
    <name type="scientific">Acetomicrobium thermoterrenum DSM 13490</name>
    <dbReference type="NCBI Taxonomy" id="1120987"/>
    <lineage>
        <taxon>Bacteria</taxon>
        <taxon>Thermotogati</taxon>
        <taxon>Synergistota</taxon>
        <taxon>Synergistia</taxon>
        <taxon>Synergistales</taxon>
        <taxon>Acetomicrobiaceae</taxon>
        <taxon>Acetomicrobium</taxon>
    </lineage>
</organism>
<evidence type="ECO:0000313" key="2">
    <source>
        <dbReference type="EMBL" id="SDY08556.1"/>
    </source>
</evidence>
<dbReference type="Proteomes" id="UP000199266">
    <property type="component" value="Unassembled WGS sequence"/>
</dbReference>
<keyword evidence="3" id="KW-1185">Reference proteome</keyword>
<keyword evidence="1" id="KW-0472">Membrane</keyword>
<evidence type="ECO:0000313" key="3">
    <source>
        <dbReference type="Proteomes" id="UP000199266"/>
    </source>
</evidence>
<keyword evidence="1" id="KW-0812">Transmembrane</keyword>
<feature type="transmembrane region" description="Helical" evidence="1">
    <location>
        <begin position="35"/>
        <end position="54"/>
    </location>
</feature>
<name>A0A1H3GZ20_9BACT</name>
<dbReference type="EMBL" id="FNPD01000011">
    <property type="protein sequence ID" value="SDY08556.1"/>
    <property type="molecule type" value="Genomic_DNA"/>
</dbReference>